<evidence type="ECO:0000313" key="2">
    <source>
        <dbReference type="EMBL" id="KAJ7382165.1"/>
    </source>
</evidence>
<keyword evidence="3" id="KW-1185">Reference proteome</keyword>
<name>A0A9W9ZIX5_9CNID</name>
<accession>A0A9W9ZIX5</accession>
<evidence type="ECO:0000259" key="1">
    <source>
        <dbReference type="Pfam" id="PF08652"/>
    </source>
</evidence>
<evidence type="ECO:0000313" key="3">
    <source>
        <dbReference type="Proteomes" id="UP001163046"/>
    </source>
</evidence>
<sequence length="71" mass="7892">MQILDEQQIPRSNYVELKVTTETIFSRSVGLHSKAACFPGGVQSIVSGTPVIVYGIRDYDGRVKSIEHVRN</sequence>
<proteinExistence type="predicted"/>
<dbReference type="Proteomes" id="UP001163046">
    <property type="component" value="Unassembled WGS sequence"/>
</dbReference>
<gene>
    <name evidence="2" type="ORF">OS493_036717</name>
</gene>
<comment type="caution">
    <text evidence="2">The sequence shown here is derived from an EMBL/GenBank/DDBJ whole genome shotgun (WGS) entry which is preliminary data.</text>
</comment>
<protein>
    <recommendedName>
        <fullName evidence="1">RAI1-like domain-containing protein</fullName>
    </recommendedName>
</protein>
<organism evidence="2 3">
    <name type="scientific">Desmophyllum pertusum</name>
    <dbReference type="NCBI Taxonomy" id="174260"/>
    <lineage>
        <taxon>Eukaryota</taxon>
        <taxon>Metazoa</taxon>
        <taxon>Cnidaria</taxon>
        <taxon>Anthozoa</taxon>
        <taxon>Hexacorallia</taxon>
        <taxon>Scleractinia</taxon>
        <taxon>Caryophylliina</taxon>
        <taxon>Caryophylliidae</taxon>
        <taxon>Desmophyllum</taxon>
    </lineage>
</organism>
<dbReference type="EMBL" id="MU825936">
    <property type="protein sequence ID" value="KAJ7382165.1"/>
    <property type="molecule type" value="Genomic_DNA"/>
</dbReference>
<dbReference type="AlphaFoldDB" id="A0A9W9ZIX5"/>
<dbReference type="Pfam" id="PF08652">
    <property type="entry name" value="RAI1"/>
    <property type="match status" value="1"/>
</dbReference>
<feature type="domain" description="RAI1-like" evidence="1">
    <location>
        <begin position="6"/>
        <end position="69"/>
    </location>
</feature>
<dbReference type="InterPro" id="IPR013961">
    <property type="entry name" value="RAI1"/>
</dbReference>
<reference evidence="2" key="1">
    <citation type="submission" date="2023-01" db="EMBL/GenBank/DDBJ databases">
        <title>Genome assembly of the deep-sea coral Lophelia pertusa.</title>
        <authorList>
            <person name="Herrera S."/>
            <person name="Cordes E."/>
        </authorList>
    </citation>
    <scope>NUCLEOTIDE SEQUENCE</scope>
    <source>
        <strain evidence="2">USNM1676648</strain>
        <tissue evidence="2">Polyp</tissue>
    </source>
</reference>